<reference evidence="2 3" key="1">
    <citation type="journal article" date="2022" name="Gigascience">
        <title>A chromosome-level genome assembly and annotation of the desert horned lizard, Phrynosoma platyrhinos, provides insight into chromosomal rearrangements among reptiles.</title>
        <authorList>
            <person name="Koochekian N."/>
            <person name="Ascanio A."/>
            <person name="Farleigh K."/>
            <person name="Card D.C."/>
            <person name="Schield D.R."/>
            <person name="Castoe T.A."/>
            <person name="Jezkova T."/>
        </authorList>
    </citation>
    <scope>NUCLEOTIDE SEQUENCE [LARGE SCALE GENOMIC DNA]</scope>
    <source>
        <strain evidence="2">NK-2021</strain>
    </source>
</reference>
<feature type="compositionally biased region" description="Basic and acidic residues" evidence="1">
    <location>
        <begin position="166"/>
        <end position="179"/>
    </location>
</feature>
<gene>
    <name evidence="2" type="ORF">JD844_009725</name>
</gene>
<feature type="compositionally biased region" description="Basic and acidic residues" evidence="1">
    <location>
        <begin position="98"/>
        <end position="116"/>
    </location>
</feature>
<proteinExistence type="predicted"/>
<dbReference type="EMBL" id="JAIPUX010000439">
    <property type="protein sequence ID" value="KAH0628480.1"/>
    <property type="molecule type" value="Genomic_DNA"/>
</dbReference>
<feature type="compositionally biased region" description="Basic residues" evidence="1">
    <location>
        <begin position="62"/>
        <end position="80"/>
    </location>
</feature>
<feature type="region of interest" description="Disordered" evidence="1">
    <location>
        <begin position="1"/>
        <end position="27"/>
    </location>
</feature>
<feature type="compositionally biased region" description="Basic and acidic residues" evidence="1">
    <location>
        <begin position="44"/>
        <end position="53"/>
    </location>
</feature>
<feature type="region of interest" description="Disordered" evidence="1">
    <location>
        <begin position="166"/>
        <end position="185"/>
    </location>
</feature>
<feature type="region of interest" description="Disordered" evidence="1">
    <location>
        <begin position="44"/>
        <end position="144"/>
    </location>
</feature>
<dbReference type="PANTHER" id="PTHR15993:SF6">
    <property type="entry name" value="HEMOGEN"/>
    <property type="match status" value="1"/>
</dbReference>
<evidence type="ECO:0000313" key="2">
    <source>
        <dbReference type="EMBL" id="KAH0628480.1"/>
    </source>
</evidence>
<feature type="compositionally biased region" description="Basic and acidic residues" evidence="1">
    <location>
        <begin position="1"/>
        <end position="10"/>
    </location>
</feature>
<evidence type="ECO:0000313" key="3">
    <source>
        <dbReference type="Proteomes" id="UP000826234"/>
    </source>
</evidence>
<accession>A0ABQ7TFG3</accession>
<evidence type="ECO:0000256" key="1">
    <source>
        <dbReference type="SAM" id="MobiDB-lite"/>
    </source>
</evidence>
<sequence>MASLEKDHSYSGDLQQPAAMVEEYAVPDVVITRRLRDRELLRKRKAEAEEKDTYQWVLGNQKKSKQPRRGRGAGRGRGRRQVQEPQPEPQPEIQLEVAEEKEPETQVIQVEEKTEATPDFPAETSIPPMEAEELYSQQQEVAEEAAPARDTLFSLGLEAFPKSEELEIPKTLENDHLEQEFSGAL</sequence>
<keyword evidence="3" id="KW-1185">Reference proteome</keyword>
<dbReference type="PANTHER" id="PTHR15993">
    <property type="entry name" value="HEMOGEN"/>
    <property type="match status" value="1"/>
</dbReference>
<organism evidence="2 3">
    <name type="scientific">Phrynosoma platyrhinos</name>
    <name type="common">Desert horned lizard</name>
    <dbReference type="NCBI Taxonomy" id="52577"/>
    <lineage>
        <taxon>Eukaryota</taxon>
        <taxon>Metazoa</taxon>
        <taxon>Chordata</taxon>
        <taxon>Craniata</taxon>
        <taxon>Vertebrata</taxon>
        <taxon>Euteleostomi</taxon>
        <taxon>Lepidosauria</taxon>
        <taxon>Squamata</taxon>
        <taxon>Bifurcata</taxon>
        <taxon>Unidentata</taxon>
        <taxon>Episquamata</taxon>
        <taxon>Toxicofera</taxon>
        <taxon>Iguania</taxon>
        <taxon>Phrynosomatidae</taxon>
        <taxon>Phrynosomatinae</taxon>
        <taxon>Phrynosoma</taxon>
    </lineage>
</organism>
<name>A0ABQ7TFG3_PHRPL</name>
<comment type="caution">
    <text evidence="2">The sequence shown here is derived from an EMBL/GenBank/DDBJ whole genome shotgun (WGS) entry which is preliminary data.</text>
</comment>
<dbReference type="InterPro" id="IPR033272">
    <property type="entry name" value="Hemogen"/>
</dbReference>
<evidence type="ECO:0008006" key="4">
    <source>
        <dbReference type="Google" id="ProtNLM"/>
    </source>
</evidence>
<dbReference type="Proteomes" id="UP000826234">
    <property type="component" value="Unassembled WGS sequence"/>
</dbReference>
<protein>
    <recommendedName>
        <fullName evidence="4">Hemogen</fullName>
    </recommendedName>
</protein>